<evidence type="ECO:0000313" key="1">
    <source>
        <dbReference type="EMBL" id="CAB1127898.1"/>
    </source>
</evidence>
<organism evidence="1 2">
    <name type="scientific">Candidatus Hydrogenisulfobacillus filiaventi</name>
    <dbReference type="NCBI Taxonomy" id="2707344"/>
    <lineage>
        <taxon>Bacteria</taxon>
        <taxon>Bacillati</taxon>
        <taxon>Bacillota</taxon>
        <taxon>Clostridia</taxon>
        <taxon>Eubacteriales</taxon>
        <taxon>Clostridiales Family XVII. Incertae Sedis</taxon>
        <taxon>Candidatus Hydrogenisulfobacillus</taxon>
    </lineage>
</organism>
<dbReference type="KEGG" id="hfv:R50_0392"/>
<dbReference type="Proteomes" id="UP000503399">
    <property type="component" value="Chromosome"/>
</dbReference>
<accession>A0A6F8ZDE9</accession>
<reference evidence="1 2" key="1">
    <citation type="submission" date="2020-02" db="EMBL/GenBank/DDBJ databases">
        <authorList>
            <person name="Hogendoorn C."/>
        </authorList>
    </citation>
    <scope>NUCLEOTIDE SEQUENCE [LARGE SCALE GENOMIC DNA]</scope>
    <source>
        <strain evidence="1">R501</strain>
    </source>
</reference>
<keyword evidence="2" id="KW-1185">Reference proteome</keyword>
<name>A0A6F8ZDE9_9FIRM</name>
<protein>
    <submittedName>
        <fullName evidence="1">Uncharacterized protein</fullName>
    </submittedName>
</protein>
<dbReference type="AlphaFoldDB" id="A0A6F8ZDE9"/>
<sequence>MAQGPEEERRTREEIRAIIRAHRELGPAYEDQLVDQLLGVLQSRRPAGEPGPRRRSRGLAVLTLVLSVPLMGVAGRDAGALGVLGVLLLDAWALYWPGRSPG</sequence>
<dbReference type="EMBL" id="LR778114">
    <property type="protein sequence ID" value="CAB1127898.1"/>
    <property type="molecule type" value="Genomic_DNA"/>
</dbReference>
<evidence type="ECO:0000313" key="2">
    <source>
        <dbReference type="Proteomes" id="UP000503399"/>
    </source>
</evidence>
<proteinExistence type="predicted"/>
<gene>
    <name evidence="1" type="ORF">R50_0392</name>
</gene>